<comment type="cofactor">
    <cofactor evidence="7">
        <name>Cu cation</name>
        <dbReference type="ChEBI" id="CHEBI:23378"/>
    </cofactor>
    <text evidence="7">Binds 1 copper ion per subunit.</text>
</comment>
<evidence type="ECO:0000256" key="7">
    <source>
        <dbReference type="PIRSR" id="PIRSR602386-1"/>
    </source>
</evidence>
<dbReference type="InterPro" id="IPR001235">
    <property type="entry name" value="Copper_blue_Plastocyanin"/>
</dbReference>
<dbReference type="Gene3D" id="2.60.40.420">
    <property type="entry name" value="Cupredoxins - blue copper proteins"/>
    <property type="match status" value="1"/>
</dbReference>
<evidence type="ECO:0000256" key="6">
    <source>
        <dbReference type="ARBA" id="ARBA00023008"/>
    </source>
</evidence>
<evidence type="ECO:0000313" key="11">
    <source>
        <dbReference type="Proteomes" id="UP000186905"/>
    </source>
</evidence>
<keyword evidence="5" id="KW-0249">Electron transport</keyword>
<dbReference type="STRING" id="1903952.BIT28_09990"/>
<feature type="binding site" evidence="7">
    <location>
        <position position="102"/>
    </location>
    <ligand>
        <name>Cu cation</name>
        <dbReference type="ChEBI" id="CHEBI:23378"/>
    </ligand>
</feature>
<comment type="subcellular location">
    <subcellularLocation>
        <location evidence="1">Periplasm</location>
    </subcellularLocation>
</comment>
<evidence type="ECO:0000259" key="9">
    <source>
        <dbReference type="Pfam" id="PF00127"/>
    </source>
</evidence>
<evidence type="ECO:0000256" key="3">
    <source>
        <dbReference type="ARBA" id="ARBA00022723"/>
    </source>
</evidence>
<dbReference type="AlphaFoldDB" id="A0A1Q9GL34"/>
<dbReference type="PRINTS" id="PR00155">
    <property type="entry name" value="AMICYANIN"/>
</dbReference>
<keyword evidence="3 7" id="KW-0479">Metal-binding</keyword>
<protein>
    <submittedName>
        <fullName evidence="10">Azurin</fullName>
    </submittedName>
</protein>
<dbReference type="InterPro" id="IPR008972">
    <property type="entry name" value="Cupredoxin"/>
</dbReference>
<evidence type="ECO:0000256" key="1">
    <source>
        <dbReference type="ARBA" id="ARBA00004418"/>
    </source>
</evidence>
<accession>A0A1Q9GL34</accession>
<dbReference type="GO" id="GO:0042597">
    <property type="term" value="C:periplasmic space"/>
    <property type="evidence" value="ECO:0007669"/>
    <property type="project" value="UniProtKB-SubCell"/>
</dbReference>
<keyword evidence="11" id="KW-1185">Reference proteome</keyword>
<feature type="chain" id="PRO_5010294260" evidence="8">
    <location>
        <begin position="21"/>
        <end position="161"/>
    </location>
</feature>
<keyword evidence="8" id="KW-0732">Signal</keyword>
<dbReference type="SUPFAM" id="SSF49503">
    <property type="entry name" value="Cupredoxins"/>
    <property type="match status" value="1"/>
</dbReference>
<sequence length="161" mass="17742">MKKILPLLCLLLVCSPAVRAETQVIKQVFDIKTADLDAMYQFIPDYVAIDVGDSVRFEGTVGSHTAHSIQGMLPEGVEPITISYQNVSDIKFDKPGVYGIKCKVHHRYGMVALIVVGDPSVNIEEARAAALKRVSRRGQDKMQRLLDRAEASIQSKANNDS</sequence>
<feature type="signal peptide" evidence="8">
    <location>
        <begin position="1"/>
        <end position="20"/>
    </location>
</feature>
<evidence type="ECO:0000256" key="4">
    <source>
        <dbReference type="ARBA" id="ARBA00022764"/>
    </source>
</evidence>
<keyword evidence="4" id="KW-0574">Periplasm</keyword>
<dbReference type="Proteomes" id="UP000186905">
    <property type="component" value="Unassembled WGS sequence"/>
</dbReference>
<reference evidence="10 11" key="1">
    <citation type="submission" date="2016-09" db="EMBL/GenBank/DDBJ databases">
        <title>Photobacterium proteolyticum sp. nov. a protease producing bacterium isolated from ocean sediments of Laizhou Bay.</title>
        <authorList>
            <person name="Li Y."/>
        </authorList>
    </citation>
    <scope>NUCLEOTIDE SEQUENCE [LARGE SCALE GENOMIC DNA]</scope>
    <source>
        <strain evidence="10 11">13-12</strain>
    </source>
</reference>
<dbReference type="InterPro" id="IPR000923">
    <property type="entry name" value="BlueCu_1"/>
</dbReference>
<dbReference type="OrthoDB" id="9757546at2"/>
<organism evidence="10 11">
    <name type="scientific">Photobacterium proteolyticum</name>
    <dbReference type="NCBI Taxonomy" id="1903952"/>
    <lineage>
        <taxon>Bacteria</taxon>
        <taxon>Pseudomonadati</taxon>
        <taxon>Pseudomonadota</taxon>
        <taxon>Gammaproteobacteria</taxon>
        <taxon>Vibrionales</taxon>
        <taxon>Vibrionaceae</taxon>
        <taxon>Photobacterium</taxon>
    </lineage>
</organism>
<keyword evidence="6 7" id="KW-0186">Copper</keyword>
<evidence type="ECO:0000313" key="10">
    <source>
        <dbReference type="EMBL" id="OLQ75253.1"/>
    </source>
</evidence>
<dbReference type="GO" id="GO:0009055">
    <property type="term" value="F:electron transfer activity"/>
    <property type="evidence" value="ECO:0007669"/>
    <property type="project" value="InterPro"/>
</dbReference>
<gene>
    <name evidence="10" type="ORF">BIT28_09990</name>
</gene>
<name>A0A1Q9GL34_9GAMM</name>
<evidence type="ECO:0000256" key="5">
    <source>
        <dbReference type="ARBA" id="ARBA00022982"/>
    </source>
</evidence>
<evidence type="ECO:0000256" key="8">
    <source>
        <dbReference type="SAM" id="SignalP"/>
    </source>
</evidence>
<keyword evidence="2" id="KW-0813">Transport</keyword>
<dbReference type="Pfam" id="PF00127">
    <property type="entry name" value="Copper-bind"/>
    <property type="match status" value="1"/>
</dbReference>
<evidence type="ECO:0000256" key="2">
    <source>
        <dbReference type="ARBA" id="ARBA00022448"/>
    </source>
</evidence>
<dbReference type="EMBL" id="MJIL01000076">
    <property type="protein sequence ID" value="OLQ75253.1"/>
    <property type="molecule type" value="Genomic_DNA"/>
</dbReference>
<feature type="domain" description="Blue (type 1) copper" evidence="9">
    <location>
        <begin position="37"/>
        <end position="116"/>
    </location>
</feature>
<feature type="binding site" evidence="7">
    <location>
        <position position="105"/>
    </location>
    <ligand>
        <name>Cu cation</name>
        <dbReference type="ChEBI" id="CHEBI:23378"/>
    </ligand>
</feature>
<feature type="binding site" evidence="7">
    <location>
        <position position="110"/>
    </location>
    <ligand>
        <name>Cu cation</name>
        <dbReference type="ChEBI" id="CHEBI:23378"/>
    </ligand>
</feature>
<dbReference type="RefSeq" id="WP_075764836.1">
    <property type="nucleotide sequence ID" value="NZ_MJIL01000076.1"/>
</dbReference>
<proteinExistence type="predicted"/>
<dbReference type="GO" id="GO:0005507">
    <property type="term" value="F:copper ion binding"/>
    <property type="evidence" value="ECO:0007669"/>
    <property type="project" value="InterPro"/>
</dbReference>
<feature type="binding site" evidence="7">
    <location>
        <position position="64"/>
    </location>
    <ligand>
        <name>Cu cation</name>
        <dbReference type="ChEBI" id="CHEBI:23378"/>
    </ligand>
</feature>
<comment type="caution">
    <text evidence="10">The sequence shown here is derived from an EMBL/GenBank/DDBJ whole genome shotgun (WGS) entry which is preliminary data.</text>
</comment>
<dbReference type="InterPro" id="IPR002386">
    <property type="entry name" value="Amicyanin/Pseudoazurin"/>
</dbReference>
<dbReference type="PRINTS" id="PR00156">
    <property type="entry name" value="COPPERBLUE"/>
</dbReference>